<evidence type="ECO:0000256" key="3">
    <source>
        <dbReference type="ARBA" id="ARBA00022729"/>
    </source>
</evidence>
<sequence length="423" mass="47618">MKLRRFISMMLIVTMLTVFAGCGNKDDRTQAAKKLNLSGPITVNVWYNDSAYESYLEFVARQFKKSNELVTINPVYIEADSYINYIYDESVRNNNACDIYFLTSEEMEKAYLSGLTSENDMYPEVYNENVYGKAAMTACSYGGKLYGYPVSFNTSFLVYNKKYAEAVDTIDQIRNISDNYQITDENQDVSMVFEWDPDSMFLNYAAAGAYINIGGVNAENRAEVSLNEEKIKKVLTKYAQLKDAFGIDRNTVSLKECADLFSTGNMLYTVLDADSLAEINVTDVDYGICEYPSMGDDLDSKAMSVTTMAVVNPYTKNVDASKAVARAISYDYADYLGNMAKKSCARADLKVKRAESYQKLHQIYSDSVVKAKYIGVGEVYMRYEIMLHQVYDGGNVDTAYSTFATTIEKTTKNNNENSTQSTK</sequence>
<proteinExistence type="inferred from homology"/>
<dbReference type="GO" id="GO:0015768">
    <property type="term" value="P:maltose transport"/>
    <property type="evidence" value="ECO:0007669"/>
    <property type="project" value="TreeGrafter"/>
</dbReference>
<feature type="signal peptide" evidence="4">
    <location>
        <begin position="1"/>
        <end position="20"/>
    </location>
</feature>
<dbReference type="Pfam" id="PF13416">
    <property type="entry name" value="SBP_bac_8"/>
    <property type="match status" value="1"/>
</dbReference>
<dbReference type="AlphaFoldDB" id="A0A174Z2Z0"/>
<evidence type="ECO:0000313" key="5">
    <source>
        <dbReference type="EMBL" id="CUQ79279.1"/>
    </source>
</evidence>
<dbReference type="PANTHER" id="PTHR30061">
    <property type="entry name" value="MALTOSE-BINDING PERIPLASMIC PROTEIN"/>
    <property type="match status" value="1"/>
</dbReference>
<keyword evidence="2" id="KW-0813">Transport</keyword>
<dbReference type="OrthoDB" id="9766758at2"/>
<evidence type="ECO:0000256" key="1">
    <source>
        <dbReference type="ARBA" id="ARBA00008520"/>
    </source>
</evidence>
<comment type="similarity">
    <text evidence="1">Belongs to the bacterial solute-binding protein 1 family.</text>
</comment>
<dbReference type="InterPro" id="IPR006059">
    <property type="entry name" value="SBP"/>
</dbReference>
<evidence type="ECO:0000256" key="4">
    <source>
        <dbReference type="SAM" id="SignalP"/>
    </source>
</evidence>
<dbReference type="GO" id="GO:1901982">
    <property type="term" value="F:maltose binding"/>
    <property type="evidence" value="ECO:0007669"/>
    <property type="project" value="TreeGrafter"/>
</dbReference>
<dbReference type="GO" id="GO:0042956">
    <property type="term" value="P:maltodextrin transmembrane transport"/>
    <property type="evidence" value="ECO:0007669"/>
    <property type="project" value="TreeGrafter"/>
</dbReference>
<dbReference type="PROSITE" id="PS51257">
    <property type="entry name" value="PROKAR_LIPOPROTEIN"/>
    <property type="match status" value="1"/>
</dbReference>
<dbReference type="RefSeq" id="WP_055216759.1">
    <property type="nucleotide sequence ID" value="NZ_CZBU01000008.1"/>
</dbReference>
<gene>
    <name evidence="5" type="ORF">ERS852490_02943</name>
</gene>
<dbReference type="PANTHER" id="PTHR30061:SF50">
    <property type="entry name" value="MALTOSE_MALTODEXTRIN-BINDING PERIPLASMIC PROTEIN"/>
    <property type="match status" value="1"/>
</dbReference>
<evidence type="ECO:0000313" key="6">
    <source>
        <dbReference type="Proteomes" id="UP000095621"/>
    </source>
</evidence>
<organism evidence="5 6">
    <name type="scientific">Lachnospira eligens</name>
    <dbReference type="NCBI Taxonomy" id="39485"/>
    <lineage>
        <taxon>Bacteria</taxon>
        <taxon>Bacillati</taxon>
        <taxon>Bacillota</taxon>
        <taxon>Clostridia</taxon>
        <taxon>Lachnospirales</taxon>
        <taxon>Lachnospiraceae</taxon>
        <taxon>Lachnospira</taxon>
    </lineage>
</organism>
<dbReference type="GO" id="GO:0055052">
    <property type="term" value="C:ATP-binding cassette (ABC) transporter complex, substrate-binding subunit-containing"/>
    <property type="evidence" value="ECO:0007669"/>
    <property type="project" value="TreeGrafter"/>
</dbReference>
<keyword evidence="3 4" id="KW-0732">Signal</keyword>
<dbReference type="SUPFAM" id="SSF53850">
    <property type="entry name" value="Periplasmic binding protein-like II"/>
    <property type="match status" value="1"/>
</dbReference>
<accession>A0A174Z2Z0</accession>
<protein>
    <submittedName>
        <fullName evidence="5">Maltose ABC transporter periplasmic protein</fullName>
    </submittedName>
</protein>
<name>A0A174Z2Z0_9FIRM</name>
<feature type="chain" id="PRO_5008038469" evidence="4">
    <location>
        <begin position="21"/>
        <end position="423"/>
    </location>
</feature>
<reference evidence="5 6" key="1">
    <citation type="submission" date="2015-09" db="EMBL/GenBank/DDBJ databases">
        <authorList>
            <consortium name="Pathogen Informatics"/>
        </authorList>
    </citation>
    <scope>NUCLEOTIDE SEQUENCE [LARGE SCALE GENOMIC DNA]</scope>
    <source>
        <strain evidence="5 6">2789STDY5834875</strain>
    </source>
</reference>
<dbReference type="Gene3D" id="3.40.190.10">
    <property type="entry name" value="Periplasmic binding protein-like II"/>
    <property type="match status" value="2"/>
</dbReference>
<dbReference type="EMBL" id="CZBU01000008">
    <property type="protein sequence ID" value="CUQ79279.1"/>
    <property type="molecule type" value="Genomic_DNA"/>
</dbReference>
<evidence type="ECO:0000256" key="2">
    <source>
        <dbReference type="ARBA" id="ARBA00022448"/>
    </source>
</evidence>
<dbReference type="Proteomes" id="UP000095621">
    <property type="component" value="Unassembled WGS sequence"/>
</dbReference>